<dbReference type="PANTHER" id="PTHR30389:SF19">
    <property type="entry name" value="L(+)-TARTRATE DEHYDRATASE SUBUNIT ALPHA"/>
    <property type="match status" value="1"/>
</dbReference>
<dbReference type="PATRIC" id="fig|1193502.14.peg.14"/>
<comment type="catalytic activity">
    <reaction evidence="11">
        <text>(2R,3R)-tartrate = oxaloacetate + H2O</text>
        <dbReference type="Rhea" id="RHEA:15413"/>
        <dbReference type="ChEBI" id="CHEBI:15377"/>
        <dbReference type="ChEBI" id="CHEBI:16452"/>
        <dbReference type="ChEBI" id="CHEBI:30924"/>
        <dbReference type="EC" id="4.2.1.32"/>
    </reaction>
</comment>
<evidence type="ECO:0000256" key="9">
    <source>
        <dbReference type="ARBA" id="ARBA00039027"/>
    </source>
</evidence>
<evidence type="ECO:0000256" key="4">
    <source>
        <dbReference type="ARBA" id="ARBA00022485"/>
    </source>
</evidence>
<dbReference type="GO" id="GO:0051539">
    <property type="term" value="F:4 iron, 4 sulfur cluster binding"/>
    <property type="evidence" value="ECO:0007669"/>
    <property type="project" value="UniProtKB-KW"/>
</dbReference>
<dbReference type="STRING" id="1193502.SHALO_0014"/>
<evidence type="ECO:0000313" key="13">
    <source>
        <dbReference type="EMBL" id="AOO63817.1"/>
    </source>
</evidence>
<evidence type="ECO:0000256" key="7">
    <source>
        <dbReference type="ARBA" id="ARBA00023014"/>
    </source>
</evidence>
<keyword evidence="5" id="KW-0479">Metal-binding</keyword>
<keyword evidence="8 13" id="KW-0456">Lyase</keyword>
<keyword evidence="14" id="KW-1185">Reference proteome</keyword>
<protein>
    <recommendedName>
        <fullName evidence="10">L(+)-tartrate dehydratase subunit alpha</fullName>
        <ecNumber evidence="9">4.2.1.32</ecNumber>
    </recommendedName>
</protein>
<dbReference type="EMBL" id="CP017111">
    <property type="protein sequence ID" value="AOO63817.1"/>
    <property type="molecule type" value="Genomic_DNA"/>
</dbReference>
<dbReference type="NCBIfam" id="TIGR00722">
    <property type="entry name" value="ttdA_fumA_fumB"/>
    <property type="match status" value="1"/>
</dbReference>
<organism evidence="13 14">
    <name type="scientific">Sulfurospirillum halorespirans DSM 13726</name>
    <dbReference type="NCBI Taxonomy" id="1193502"/>
    <lineage>
        <taxon>Bacteria</taxon>
        <taxon>Pseudomonadati</taxon>
        <taxon>Campylobacterota</taxon>
        <taxon>Epsilonproteobacteria</taxon>
        <taxon>Campylobacterales</taxon>
        <taxon>Sulfurospirillaceae</taxon>
        <taxon>Sulfurospirillum</taxon>
    </lineage>
</organism>
<dbReference type="RefSeq" id="WP_069476826.1">
    <property type="nucleotide sequence ID" value="NZ_CP017111.1"/>
</dbReference>
<evidence type="ECO:0000256" key="6">
    <source>
        <dbReference type="ARBA" id="ARBA00023004"/>
    </source>
</evidence>
<evidence type="ECO:0000256" key="8">
    <source>
        <dbReference type="ARBA" id="ARBA00023239"/>
    </source>
</evidence>
<dbReference type="Proteomes" id="UP000094609">
    <property type="component" value="Chromosome"/>
</dbReference>
<dbReference type="EC" id="4.2.1.32" evidence="9"/>
<dbReference type="Pfam" id="PF05681">
    <property type="entry name" value="Fumerase"/>
    <property type="match status" value="1"/>
</dbReference>
<dbReference type="PANTHER" id="PTHR30389">
    <property type="entry name" value="FUMARATE HYDRATASE-RELATED"/>
    <property type="match status" value="1"/>
</dbReference>
<dbReference type="InterPro" id="IPR004646">
    <property type="entry name" value="Fe-S_hydro-lyase_TtdA-typ_cat"/>
</dbReference>
<evidence type="ECO:0000259" key="12">
    <source>
        <dbReference type="Pfam" id="PF05681"/>
    </source>
</evidence>
<keyword evidence="6" id="KW-0408">Iron</keyword>
<comment type="subunit">
    <text evidence="3">Tetramer of two alpha and two beta subunits.</text>
</comment>
<keyword evidence="4" id="KW-0004">4Fe-4S</keyword>
<evidence type="ECO:0000256" key="1">
    <source>
        <dbReference type="ARBA" id="ARBA00001915"/>
    </source>
</evidence>
<dbReference type="GO" id="GO:0046872">
    <property type="term" value="F:metal ion binding"/>
    <property type="evidence" value="ECO:0007669"/>
    <property type="project" value="UniProtKB-KW"/>
</dbReference>
<accession>A0A1D7TFP9</accession>
<evidence type="ECO:0000256" key="2">
    <source>
        <dbReference type="ARBA" id="ARBA00008876"/>
    </source>
</evidence>
<keyword evidence="7" id="KW-0411">Iron-sulfur</keyword>
<evidence type="ECO:0000256" key="5">
    <source>
        <dbReference type="ARBA" id="ARBA00022723"/>
    </source>
</evidence>
<dbReference type="GO" id="GO:0008730">
    <property type="term" value="F:L(+)-tartrate dehydratase activity"/>
    <property type="evidence" value="ECO:0007669"/>
    <property type="project" value="UniProtKB-EC"/>
</dbReference>
<evidence type="ECO:0000256" key="11">
    <source>
        <dbReference type="ARBA" id="ARBA00049253"/>
    </source>
</evidence>
<evidence type="ECO:0000313" key="14">
    <source>
        <dbReference type="Proteomes" id="UP000094609"/>
    </source>
</evidence>
<feature type="domain" description="Fe-S hydro-lyase tartrate dehydratase alpha-type catalytic" evidence="12">
    <location>
        <begin position="16"/>
        <end position="279"/>
    </location>
</feature>
<name>A0A1D7TFP9_9BACT</name>
<dbReference type="NCBIfam" id="NF006084">
    <property type="entry name" value="PRK08230.1"/>
    <property type="match status" value="1"/>
</dbReference>
<evidence type="ECO:0000256" key="3">
    <source>
        <dbReference type="ARBA" id="ARBA00011209"/>
    </source>
</evidence>
<sequence length="299" mass="32010">MSTSEQEAKLVAILGKFIDIVSKELPDDVMKKLTELRTKEEAPLAKAIYDVMFDNLDRAKKLGRPTCQDTGVIQFFVRSGSNFPLLGKLRSILREATINATKSAPLRLNAVEVFDEKNTGTNVGTDVPFIEWEIVDESTNVEIEVYQAGGGCSLPGRSIVLPPLAGYEGAMKFVFDTIVDWGINACPPLVVGVGIGTCSTSAAKLSKKAMLRPIGTSHPHPKAAAMEKSIEEGLNAIGLGPQGISGKNSVMAVHVEGMAHHPSVLGVGVTVGCWANRHGIIRFDENLAYEVVSHTGVSL</sequence>
<proteinExistence type="inferred from homology"/>
<dbReference type="KEGG" id="shal:SHALO_0014"/>
<reference evidence="14" key="1">
    <citation type="submission" date="2016-08" db="EMBL/GenBank/DDBJ databases">
        <title>Complete genome sequence of the organohalide-respiring Epsilonproteobacterium Sulfurospirillum halorespirans.</title>
        <authorList>
            <person name="Goris T."/>
            <person name="Zimmermann J."/>
            <person name="Schenz B."/>
            <person name="Lemos M."/>
            <person name="Hackermueller J."/>
            <person name="Diekert G."/>
        </authorList>
    </citation>
    <scope>NUCLEOTIDE SEQUENCE [LARGE SCALE GENOMIC DNA]</scope>
    <source>
        <strain>DSM 13726</strain>
        <strain evidence="14">PCE-M2</strain>
    </source>
</reference>
<comment type="similarity">
    <text evidence="2">Belongs to the class-I fumarase family.</text>
</comment>
<dbReference type="AlphaFoldDB" id="A0A1D7TFP9"/>
<dbReference type="InterPro" id="IPR051208">
    <property type="entry name" value="Class-I_Fumarase/Tartrate_DH"/>
</dbReference>
<evidence type="ECO:0000256" key="10">
    <source>
        <dbReference type="ARBA" id="ARBA00040103"/>
    </source>
</evidence>
<gene>
    <name evidence="13" type="ORF">SHALO_0014</name>
</gene>
<comment type="cofactor">
    <cofactor evidence="1">
        <name>iron-sulfur cluster</name>
        <dbReference type="ChEBI" id="CHEBI:30408"/>
    </cofactor>
</comment>